<dbReference type="EMBL" id="FNKO01000001">
    <property type="protein sequence ID" value="SDQ08427.1"/>
    <property type="molecule type" value="Genomic_DNA"/>
</dbReference>
<sequence length="515" mass="55250">MPRIIGRACAVLLLLVVAGCSAGPSDRPAVAYRGSEQQVPPDRGTPQQQPVPPLGPRSQDALGWRDCTTATKNELGDVEVPAGTRFSCTHLNTSLSPTGTRHRGTMRLSLLGVGTGKVPLVVVNDIRGEPGTTFAARLALRLPERVLREYTVIGLDRRGTGESDAANCVPAQNRATITGFDPRATEKSELDELNDSIRSASKECLLELEQRAQAYDTRRAADDLEELRIELGVPRLHAIGRGEGSRVLTTYAQQHPGSVGRTVLDGAPDPVLETLARTKQRARSAERTFDAFASACGDSGNCPLGDEPRALVDDLVERSRADGLPTADEPLRSGELVRAVLHGLTDRESWPRLERALAAARDGDASELATFVRSPDPGVNRLDARMITRCNDTMLRLPPERASNVAREWTNSLPLFGGVFAQRLVQCSLWPRPQEALPAPERGELPPVPVISTKHDPLTPAEGSKNTAGRLSSGVEVNWLGSGHGAIGESDCVTRIVGRFFTEGAVPPEGTACPA</sequence>
<proteinExistence type="inferred from homology"/>
<keyword evidence="2" id="KW-0378">Hydrolase</keyword>
<evidence type="ECO:0000256" key="3">
    <source>
        <dbReference type="SAM" id="MobiDB-lite"/>
    </source>
</evidence>
<feature type="region of interest" description="Disordered" evidence="3">
    <location>
        <begin position="33"/>
        <end position="62"/>
    </location>
</feature>
<feature type="chain" id="PRO_5038480190" evidence="4">
    <location>
        <begin position="23"/>
        <end position="515"/>
    </location>
</feature>
<evidence type="ECO:0000256" key="4">
    <source>
        <dbReference type="SAM" id="SignalP"/>
    </source>
</evidence>
<name>A0A1H0XZV4_9ACTN</name>
<dbReference type="OrthoDB" id="5166357at2"/>
<dbReference type="RefSeq" id="WP_092520268.1">
    <property type="nucleotide sequence ID" value="NZ_FNKO01000001.1"/>
</dbReference>
<dbReference type="PROSITE" id="PS51257">
    <property type="entry name" value="PROKAR_LIPOPROTEIN"/>
    <property type="match status" value="1"/>
</dbReference>
<accession>A0A1H0XZV4</accession>
<feature type="domain" description="Peptidase S33 tripeptidyl aminopeptidase-like C-terminal" evidence="5">
    <location>
        <begin position="414"/>
        <end position="513"/>
    </location>
</feature>
<reference evidence="7" key="1">
    <citation type="submission" date="2016-10" db="EMBL/GenBank/DDBJ databases">
        <authorList>
            <person name="Varghese N."/>
            <person name="Submissions S."/>
        </authorList>
    </citation>
    <scope>NUCLEOTIDE SEQUENCE [LARGE SCALE GENOMIC DNA]</scope>
    <source>
        <strain evidence="7">DSM 45459</strain>
    </source>
</reference>
<dbReference type="AlphaFoldDB" id="A0A1H0XZV4"/>
<dbReference type="Gene3D" id="3.40.50.1820">
    <property type="entry name" value="alpha/beta hydrolase"/>
    <property type="match status" value="1"/>
</dbReference>
<dbReference type="PANTHER" id="PTHR43248">
    <property type="entry name" value="2-SUCCINYL-6-HYDROXY-2,4-CYCLOHEXADIENE-1-CARBOXYLATE SYNTHASE"/>
    <property type="match status" value="1"/>
</dbReference>
<gene>
    <name evidence="6" type="ORF">SAMN04489718_0133</name>
</gene>
<dbReference type="STRING" id="995062.SAMN04489718_0133"/>
<organism evidence="6 7">
    <name type="scientific">Actinopolyspora saharensis</name>
    <dbReference type="NCBI Taxonomy" id="995062"/>
    <lineage>
        <taxon>Bacteria</taxon>
        <taxon>Bacillati</taxon>
        <taxon>Actinomycetota</taxon>
        <taxon>Actinomycetes</taxon>
        <taxon>Actinopolysporales</taxon>
        <taxon>Actinopolysporaceae</taxon>
        <taxon>Actinopolyspora</taxon>
    </lineage>
</organism>
<evidence type="ECO:0000256" key="1">
    <source>
        <dbReference type="ARBA" id="ARBA00010088"/>
    </source>
</evidence>
<evidence type="ECO:0000313" key="6">
    <source>
        <dbReference type="EMBL" id="SDQ08427.1"/>
    </source>
</evidence>
<dbReference type="InterPro" id="IPR029058">
    <property type="entry name" value="AB_hydrolase_fold"/>
</dbReference>
<feature type="signal peptide" evidence="4">
    <location>
        <begin position="1"/>
        <end position="22"/>
    </location>
</feature>
<dbReference type="SUPFAM" id="SSF53474">
    <property type="entry name" value="alpha/beta-Hydrolases"/>
    <property type="match status" value="1"/>
</dbReference>
<evidence type="ECO:0000313" key="7">
    <source>
        <dbReference type="Proteomes" id="UP000199301"/>
    </source>
</evidence>
<evidence type="ECO:0000256" key="2">
    <source>
        <dbReference type="ARBA" id="ARBA00022801"/>
    </source>
</evidence>
<dbReference type="Proteomes" id="UP000199301">
    <property type="component" value="Unassembled WGS sequence"/>
</dbReference>
<keyword evidence="4" id="KW-0732">Signal</keyword>
<dbReference type="GO" id="GO:0016787">
    <property type="term" value="F:hydrolase activity"/>
    <property type="evidence" value="ECO:0007669"/>
    <property type="project" value="UniProtKB-KW"/>
</dbReference>
<dbReference type="InterPro" id="IPR051601">
    <property type="entry name" value="Serine_prot/Carboxylest_S33"/>
</dbReference>
<keyword evidence="7" id="KW-1185">Reference proteome</keyword>
<comment type="similarity">
    <text evidence="1">Belongs to the peptidase S33 family.</text>
</comment>
<evidence type="ECO:0000259" key="5">
    <source>
        <dbReference type="Pfam" id="PF08386"/>
    </source>
</evidence>
<dbReference type="Pfam" id="PF08386">
    <property type="entry name" value="Abhydrolase_4"/>
    <property type="match status" value="1"/>
</dbReference>
<dbReference type="InterPro" id="IPR013595">
    <property type="entry name" value="Pept_S33_TAP-like_C"/>
</dbReference>
<protein>
    <submittedName>
        <fullName evidence="6">Pimeloyl-ACP methyl ester carboxylesterase</fullName>
    </submittedName>
</protein>
<dbReference type="PANTHER" id="PTHR43248:SF25">
    <property type="entry name" value="AB HYDROLASE-1 DOMAIN-CONTAINING PROTEIN-RELATED"/>
    <property type="match status" value="1"/>
</dbReference>